<dbReference type="Pfam" id="PF00270">
    <property type="entry name" value="DEAD"/>
    <property type="match status" value="1"/>
</dbReference>
<dbReference type="PROSITE" id="PS50209">
    <property type="entry name" value="CARD"/>
    <property type="match status" value="1"/>
</dbReference>
<reference evidence="24" key="2">
    <citation type="submission" date="2025-08" db="UniProtKB">
        <authorList>
            <consortium name="Ensembl"/>
        </authorList>
    </citation>
    <scope>IDENTIFICATION</scope>
</reference>
<keyword evidence="12" id="KW-0347">Helicase</keyword>
<dbReference type="InterPro" id="IPR038557">
    <property type="entry name" value="RLR_C_sf"/>
</dbReference>
<evidence type="ECO:0000256" key="1">
    <source>
        <dbReference type="ARBA" id="ARBA00004496"/>
    </source>
</evidence>
<dbReference type="Proteomes" id="UP000472267">
    <property type="component" value="Chromosome 16"/>
</dbReference>
<evidence type="ECO:0000256" key="17">
    <source>
        <dbReference type="ARBA" id="ARBA00022884"/>
    </source>
</evidence>
<evidence type="ECO:0000313" key="25">
    <source>
        <dbReference type="Proteomes" id="UP000472267"/>
    </source>
</evidence>
<keyword evidence="18" id="KW-0051">Antiviral defense</keyword>
<evidence type="ECO:0000256" key="4">
    <source>
        <dbReference type="ARBA" id="ARBA00022490"/>
    </source>
</evidence>
<keyword evidence="10" id="KW-0547">Nucleotide-binding</keyword>
<dbReference type="GO" id="GO:0016787">
    <property type="term" value="F:hydrolase activity"/>
    <property type="evidence" value="ECO:0007669"/>
    <property type="project" value="UniProtKB-KW"/>
</dbReference>
<evidence type="ECO:0000256" key="11">
    <source>
        <dbReference type="ARBA" id="ARBA00022801"/>
    </source>
</evidence>
<keyword evidence="4" id="KW-0963">Cytoplasm</keyword>
<dbReference type="PROSITE" id="PS51192">
    <property type="entry name" value="HELICASE_ATP_BIND_1"/>
    <property type="match status" value="1"/>
</dbReference>
<feature type="domain" description="Helicase ATP-binding" evidence="21">
    <location>
        <begin position="258"/>
        <end position="451"/>
    </location>
</feature>
<keyword evidence="7" id="KW-0399">Innate immunity</keyword>
<evidence type="ECO:0000256" key="16">
    <source>
        <dbReference type="ARBA" id="ARBA00022859"/>
    </source>
</evidence>
<dbReference type="SMART" id="SM00487">
    <property type="entry name" value="DEXDc"/>
    <property type="match status" value="1"/>
</dbReference>
<accession>A0A672IMY3</accession>
<keyword evidence="17" id="KW-0694">RNA-binding</keyword>
<evidence type="ECO:0000256" key="8">
    <source>
        <dbReference type="ARBA" id="ARBA00022723"/>
    </source>
</evidence>
<keyword evidence="5" id="KW-1017">Isopeptide bond</keyword>
<dbReference type="GO" id="GO:0005737">
    <property type="term" value="C:cytoplasm"/>
    <property type="evidence" value="ECO:0007669"/>
    <property type="project" value="UniProtKB-SubCell"/>
</dbReference>
<dbReference type="GO" id="GO:0008270">
    <property type="term" value="F:zinc ion binding"/>
    <property type="evidence" value="ECO:0007669"/>
    <property type="project" value="TreeGrafter"/>
</dbReference>
<keyword evidence="8" id="KW-0479">Metal-binding</keyword>
<dbReference type="Pfam" id="PF16739">
    <property type="entry name" value="CARD_2"/>
    <property type="match status" value="2"/>
</dbReference>
<comment type="subcellular location">
    <subcellularLocation>
        <location evidence="1">Cytoplasm</location>
    </subcellularLocation>
</comment>
<dbReference type="InterPro" id="IPR031964">
    <property type="entry name" value="CARD_dom"/>
</dbReference>
<dbReference type="SUPFAM" id="SSF47986">
    <property type="entry name" value="DEATH domain"/>
    <property type="match status" value="1"/>
</dbReference>
<feature type="domain" description="Helicase C-terminal" evidence="22">
    <location>
        <begin position="598"/>
        <end position="767"/>
    </location>
</feature>
<feature type="domain" description="RLR CTR" evidence="23">
    <location>
        <begin position="790"/>
        <end position="918"/>
    </location>
</feature>
<dbReference type="Gene3D" id="1.10.533.10">
    <property type="entry name" value="Death Domain, Fas"/>
    <property type="match status" value="2"/>
</dbReference>
<dbReference type="PANTHER" id="PTHR14074:SF14">
    <property type="entry name" value="INTERFERON-INDUCED HELICASE C DOMAIN-CONTAINING PROTEIN 1"/>
    <property type="match status" value="1"/>
</dbReference>
<dbReference type="AlphaFoldDB" id="A0A672IMY3"/>
<comment type="similarity">
    <text evidence="2">Belongs to the helicase family. RLR subfamily.</text>
</comment>
<dbReference type="Pfam" id="PF00271">
    <property type="entry name" value="Helicase_C"/>
    <property type="match status" value="1"/>
</dbReference>
<dbReference type="InterPro" id="IPR021673">
    <property type="entry name" value="RLR_CTR"/>
</dbReference>
<sequence>MASDSSDEIRERIIELFKPRLKTLIEVDPVLDRTDFIEADEKEQIRQKSRTDGNPVAVGLLLAAVARRPHSPGWFTAFVDALRSAGFSHAADYIQLKLPKPEEEAENDNCAQIIKLLTPTLQDMSTDQVALFCHSRKILTAGDLERVQAETQNRGPRSGARELLERIVKREPGWFSTFVQILRETEHSVLLNLFGGSDDPEVCEPVWFHTFKQNKISGTLQGESHAESSVYYGSDSGAAAAPSPEKDIVLRDYQMDVAKPALEGKNIIICLPTGSGKTRVAVYITKKHLERRRSEGNPGKVVVLVNKVPLVEQHYSAEFLPFLKKSYRVERVSGDSQLKISFTEIVNKNDIIICTAQILENFLERAEEGEDDGVKLSELSLIVIDECHHTQKGEVYNHIMMRYLKQKHKNRRLKKEQKQPVPLPQILGLTASPGVGGAKKMEKVMDHILSVNAVLNFLSAHLWTKIKQVPGDHFIHKNFFKIHADLSPNCELGSQNYEQWVVQNERKAAKEEDRKVRICADHLQQYSECLNLSNTIRMSDALSFISKFYEEEMKKKTSPDEEHDIEITETERFLFHLFRDNKRNLEELAKNPDYENGSLSKLRTIILKEFTNREAAQGIIFTKTRRSAMALSQWIQENPKFADVGIKSAYIIGGGDQSVVKPMTSAEQKDVLKKFGNGDVNLLIATTVAEEGLDIPACNFVIRYGLVTNEISMLQAMGRGRAEDSSYTLIDVKNSGVAEREFVNEYRCTMMDKAIIKIRALDQEEYDRKITEFQIQAILEEKVRLTKQKQNRIKNESPANVLLRCRGCNQHVCSGEDVQIIEKMHRVNVAPEFKELFIRRENTSLQERLLDYETNGYIACKACGERWGSMMMYKGIECPCLHVKNFVVNISGKNISKCMKWSEVPIKFRAFNYIDHASQVAESSDDEETA</sequence>
<evidence type="ECO:0000256" key="18">
    <source>
        <dbReference type="ARBA" id="ARBA00023118"/>
    </source>
</evidence>
<dbReference type="GO" id="GO:0003727">
    <property type="term" value="F:single-stranded RNA binding"/>
    <property type="evidence" value="ECO:0007669"/>
    <property type="project" value="TreeGrafter"/>
</dbReference>
<organism evidence="24 25">
    <name type="scientific">Salarias fasciatus</name>
    <name type="common">Jewelled blenny</name>
    <name type="synonym">Blennius fasciatus</name>
    <dbReference type="NCBI Taxonomy" id="181472"/>
    <lineage>
        <taxon>Eukaryota</taxon>
        <taxon>Metazoa</taxon>
        <taxon>Chordata</taxon>
        <taxon>Craniata</taxon>
        <taxon>Vertebrata</taxon>
        <taxon>Euteleostomi</taxon>
        <taxon>Actinopterygii</taxon>
        <taxon>Neopterygii</taxon>
        <taxon>Teleostei</taxon>
        <taxon>Neoteleostei</taxon>
        <taxon>Acanthomorphata</taxon>
        <taxon>Ovalentaria</taxon>
        <taxon>Blenniimorphae</taxon>
        <taxon>Blenniiformes</taxon>
        <taxon>Blennioidei</taxon>
        <taxon>Blenniidae</taxon>
        <taxon>Salariinae</taxon>
        <taxon>Salarias</taxon>
    </lineage>
</organism>
<dbReference type="Ensembl" id="ENSSFAT00005043958.1">
    <property type="protein sequence ID" value="ENSSFAP00005042422.1"/>
    <property type="gene ID" value="ENSSFAG00005020919.1"/>
</dbReference>
<dbReference type="InterPro" id="IPR011029">
    <property type="entry name" value="DEATH-like_dom_sf"/>
</dbReference>
<dbReference type="GO" id="GO:0039530">
    <property type="term" value="P:MDA-5 signaling pathway"/>
    <property type="evidence" value="ECO:0007669"/>
    <property type="project" value="TreeGrafter"/>
</dbReference>
<dbReference type="GO" id="GO:0042981">
    <property type="term" value="P:regulation of apoptotic process"/>
    <property type="evidence" value="ECO:0007669"/>
    <property type="project" value="InterPro"/>
</dbReference>
<protein>
    <recommendedName>
        <fullName evidence="3">RNA helicase</fullName>
        <ecNumber evidence="3">3.6.4.13</ecNumber>
    </recommendedName>
</protein>
<evidence type="ECO:0000259" key="20">
    <source>
        <dbReference type="PROSITE" id="PS50209"/>
    </source>
</evidence>
<evidence type="ECO:0000256" key="13">
    <source>
        <dbReference type="ARBA" id="ARBA00022833"/>
    </source>
</evidence>
<keyword evidence="11" id="KW-0378">Hydrolase</keyword>
<keyword evidence="25" id="KW-1185">Reference proteome</keyword>
<dbReference type="PROSITE" id="PS51194">
    <property type="entry name" value="HELICASE_CTER"/>
    <property type="match status" value="1"/>
</dbReference>
<dbReference type="InterPro" id="IPR011545">
    <property type="entry name" value="DEAD/DEAH_box_helicase_dom"/>
</dbReference>
<dbReference type="PANTHER" id="PTHR14074">
    <property type="entry name" value="HELICASE WITH DEATH DOMAIN-RELATED"/>
    <property type="match status" value="1"/>
</dbReference>
<dbReference type="Gene3D" id="3.40.50.300">
    <property type="entry name" value="P-loop containing nucleotide triphosphate hydrolases"/>
    <property type="match status" value="2"/>
</dbReference>
<evidence type="ECO:0000256" key="7">
    <source>
        <dbReference type="ARBA" id="ARBA00022588"/>
    </source>
</evidence>
<evidence type="ECO:0000256" key="10">
    <source>
        <dbReference type="ARBA" id="ARBA00022741"/>
    </source>
</evidence>
<keyword evidence="15" id="KW-0832">Ubl conjugation</keyword>
<dbReference type="EC" id="3.6.4.13" evidence="3"/>
<evidence type="ECO:0000256" key="14">
    <source>
        <dbReference type="ARBA" id="ARBA00022840"/>
    </source>
</evidence>
<dbReference type="InterPro" id="IPR001315">
    <property type="entry name" value="CARD"/>
</dbReference>
<dbReference type="SUPFAM" id="SSF52540">
    <property type="entry name" value="P-loop containing nucleoside triphosphate hydrolases"/>
    <property type="match status" value="1"/>
</dbReference>
<evidence type="ECO:0000256" key="3">
    <source>
        <dbReference type="ARBA" id="ARBA00012552"/>
    </source>
</evidence>
<keyword evidence="16" id="KW-0391">Immunity</keyword>
<comment type="catalytic activity">
    <reaction evidence="19">
        <text>ATP + H2O = ADP + phosphate + H(+)</text>
        <dbReference type="Rhea" id="RHEA:13065"/>
        <dbReference type="ChEBI" id="CHEBI:15377"/>
        <dbReference type="ChEBI" id="CHEBI:15378"/>
        <dbReference type="ChEBI" id="CHEBI:30616"/>
        <dbReference type="ChEBI" id="CHEBI:43474"/>
        <dbReference type="ChEBI" id="CHEBI:456216"/>
        <dbReference type="EC" id="3.6.4.13"/>
    </reaction>
    <physiologicalReaction direction="left-to-right" evidence="19">
        <dbReference type="Rhea" id="RHEA:13066"/>
    </physiologicalReaction>
</comment>
<evidence type="ECO:0000259" key="21">
    <source>
        <dbReference type="PROSITE" id="PS51192"/>
    </source>
</evidence>
<proteinExistence type="inferred from homology"/>
<feature type="domain" description="CARD" evidence="20">
    <location>
        <begin position="98"/>
        <end position="197"/>
    </location>
</feature>
<evidence type="ECO:0000259" key="23">
    <source>
        <dbReference type="PROSITE" id="PS51789"/>
    </source>
</evidence>
<evidence type="ECO:0000256" key="6">
    <source>
        <dbReference type="ARBA" id="ARBA00022553"/>
    </source>
</evidence>
<dbReference type="GO" id="GO:0005524">
    <property type="term" value="F:ATP binding"/>
    <property type="evidence" value="ECO:0007669"/>
    <property type="project" value="UniProtKB-KW"/>
</dbReference>
<evidence type="ECO:0000256" key="5">
    <source>
        <dbReference type="ARBA" id="ARBA00022499"/>
    </source>
</evidence>
<keyword evidence="9" id="KW-0677">Repeat</keyword>
<dbReference type="Gene3D" id="2.170.150.30">
    <property type="entry name" value="RIG-I-like receptor, C-terminal regulatory domain"/>
    <property type="match status" value="1"/>
</dbReference>
<evidence type="ECO:0000256" key="15">
    <source>
        <dbReference type="ARBA" id="ARBA00022843"/>
    </source>
</evidence>
<name>A0A672IMY3_SALFA</name>
<dbReference type="InterPro" id="IPR051363">
    <property type="entry name" value="RLR_Helicase"/>
</dbReference>
<dbReference type="PROSITE" id="PS51789">
    <property type="entry name" value="RLR_CTR"/>
    <property type="match status" value="1"/>
</dbReference>
<keyword evidence="14" id="KW-0067">ATP-binding</keyword>
<gene>
    <name evidence="24" type="primary">ifih1</name>
</gene>
<reference evidence="24" key="1">
    <citation type="submission" date="2019-06" db="EMBL/GenBank/DDBJ databases">
        <authorList>
            <consortium name="Wellcome Sanger Institute Data Sharing"/>
        </authorList>
    </citation>
    <scope>NUCLEOTIDE SEQUENCE [LARGE SCALE GENOMIC DNA]</scope>
</reference>
<dbReference type="InterPro" id="IPR027417">
    <property type="entry name" value="P-loop_NTPase"/>
</dbReference>
<evidence type="ECO:0000313" key="24">
    <source>
        <dbReference type="Ensembl" id="ENSSFAP00005042422.1"/>
    </source>
</evidence>
<dbReference type="GO" id="GO:0003725">
    <property type="term" value="F:double-stranded RNA binding"/>
    <property type="evidence" value="ECO:0007669"/>
    <property type="project" value="TreeGrafter"/>
</dbReference>
<dbReference type="SMART" id="SM00490">
    <property type="entry name" value="HELICc"/>
    <property type="match status" value="1"/>
</dbReference>
<dbReference type="Pfam" id="PF11648">
    <property type="entry name" value="RIG-I_C-RD"/>
    <property type="match status" value="1"/>
</dbReference>
<dbReference type="InterPro" id="IPR001650">
    <property type="entry name" value="Helicase_C-like"/>
</dbReference>
<evidence type="ECO:0000256" key="19">
    <source>
        <dbReference type="ARBA" id="ARBA00049390"/>
    </source>
</evidence>
<dbReference type="GO" id="GO:0003724">
    <property type="term" value="F:RNA helicase activity"/>
    <property type="evidence" value="ECO:0007669"/>
    <property type="project" value="UniProtKB-EC"/>
</dbReference>
<dbReference type="Gene3D" id="1.20.1320.30">
    <property type="match status" value="1"/>
</dbReference>
<dbReference type="InterPro" id="IPR014001">
    <property type="entry name" value="Helicase_ATP-bd"/>
</dbReference>
<reference evidence="24" key="3">
    <citation type="submission" date="2025-09" db="UniProtKB">
        <authorList>
            <consortium name="Ensembl"/>
        </authorList>
    </citation>
    <scope>IDENTIFICATION</scope>
</reference>
<evidence type="ECO:0000256" key="12">
    <source>
        <dbReference type="ARBA" id="ARBA00022806"/>
    </source>
</evidence>
<dbReference type="GO" id="GO:0140374">
    <property type="term" value="P:antiviral innate immune response"/>
    <property type="evidence" value="ECO:0007669"/>
    <property type="project" value="TreeGrafter"/>
</dbReference>
<evidence type="ECO:0000259" key="22">
    <source>
        <dbReference type="PROSITE" id="PS51194"/>
    </source>
</evidence>
<evidence type="ECO:0000256" key="2">
    <source>
        <dbReference type="ARBA" id="ARBA00006866"/>
    </source>
</evidence>
<dbReference type="Pfam" id="PF18119">
    <property type="entry name" value="RIG-I_C"/>
    <property type="match status" value="1"/>
</dbReference>
<evidence type="ECO:0000256" key="9">
    <source>
        <dbReference type="ARBA" id="ARBA00022737"/>
    </source>
</evidence>
<dbReference type="InterPro" id="IPR041204">
    <property type="entry name" value="RIG-I-like_C"/>
</dbReference>
<keyword evidence="13" id="KW-0862">Zinc</keyword>
<keyword evidence="6" id="KW-0597">Phosphoprotein</keyword>